<reference evidence="4 5" key="1">
    <citation type="journal article" date="2012" name="Stand. Genomic Sci.">
        <title>Complete genome sequencing and analysis of Saprospira grandis str. Lewin, a predatory marine bacterium.</title>
        <authorList>
            <person name="Saw J.H."/>
            <person name="Yuryev A."/>
            <person name="Kanbe M."/>
            <person name="Hou S."/>
            <person name="Young A.G."/>
            <person name="Aizawa S."/>
            <person name="Alam M."/>
        </authorList>
    </citation>
    <scope>NUCLEOTIDE SEQUENCE [LARGE SCALE GENOMIC DNA]</scope>
    <source>
        <strain evidence="4 5">Lewin</strain>
    </source>
</reference>
<feature type="domain" description="HTH tetR-type" evidence="3">
    <location>
        <begin position="20"/>
        <end position="80"/>
    </location>
</feature>
<dbReference type="AlphaFoldDB" id="H6L5A9"/>
<keyword evidence="1 2" id="KW-0238">DNA-binding</keyword>
<sequence length="228" mass="26538">MIAIHIQLNENLYLRDPQQTKLGRKIIEYAIILIEELGFEKFTFKKLACKIQSTEASVYRYFENKHKLLLYLVCWYWEWTMFQIDYNSMNIDCPAKRLKIILSTLVTSSQTNPAVEYVDENRLHRIVVAEGIKAYHTKEVDDENKEGLFLNYKTLSKVIADAIQAVKPDFPYPNTLASSLIEMASDHIYFAEHFPSITDVSVEEGRLDAVVNMLAFFTFKMLDHPIPE</sequence>
<dbReference type="RefSeq" id="WP_015691668.1">
    <property type="nucleotide sequence ID" value="NC_016940.1"/>
</dbReference>
<dbReference type="InterPro" id="IPR009057">
    <property type="entry name" value="Homeodomain-like_sf"/>
</dbReference>
<organism evidence="4 5">
    <name type="scientific">Saprospira grandis (strain Lewin)</name>
    <dbReference type="NCBI Taxonomy" id="984262"/>
    <lineage>
        <taxon>Bacteria</taxon>
        <taxon>Pseudomonadati</taxon>
        <taxon>Bacteroidota</taxon>
        <taxon>Saprospiria</taxon>
        <taxon>Saprospirales</taxon>
        <taxon>Saprospiraceae</taxon>
        <taxon>Saprospira</taxon>
    </lineage>
</organism>
<dbReference type="Proteomes" id="UP000007519">
    <property type="component" value="Chromosome"/>
</dbReference>
<gene>
    <name evidence="4" type="ordered locus">SGRA_1288</name>
</gene>
<dbReference type="PROSITE" id="PS50977">
    <property type="entry name" value="HTH_TETR_2"/>
    <property type="match status" value="1"/>
</dbReference>
<evidence type="ECO:0000313" key="4">
    <source>
        <dbReference type="EMBL" id="AFC24023.1"/>
    </source>
</evidence>
<dbReference type="OrthoDB" id="649282at2"/>
<evidence type="ECO:0000256" key="1">
    <source>
        <dbReference type="ARBA" id="ARBA00023125"/>
    </source>
</evidence>
<evidence type="ECO:0000259" key="3">
    <source>
        <dbReference type="PROSITE" id="PS50977"/>
    </source>
</evidence>
<dbReference type="Gene3D" id="1.10.357.10">
    <property type="entry name" value="Tetracycline Repressor, domain 2"/>
    <property type="match status" value="1"/>
</dbReference>
<keyword evidence="5" id="KW-1185">Reference proteome</keyword>
<dbReference type="Pfam" id="PF00440">
    <property type="entry name" value="TetR_N"/>
    <property type="match status" value="1"/>
</dbReference>
<proteinExistence type="predicted"/>
<evidence type="ECO:0000313" key="5">
    <source>
        <dbReference type="Proteomes" id="UP000007519"/>
    </source>
</evidence>
<protein>
    <submittedName>
        <fullName evidence="4">Transcriptional regulator, TetR family</fullName>
    </submittedName>
</protein>
<name>H6L5A9_SAPGL</name>
<dbReference type="SUPFAM" id="SSF46689">
    <property type="entry name" value="Homeodomain-like"/>
    <property type="match status" value="1"/>
</dbReference>
<dbReference type="HOGENOM" id="CLU_1233814_0_0_10"/>
<feature type="DNA-binding region" description="H-T-H motif" evidence="2">
    <location>
        <begin position="43"/>
        <end position="62"/>
    </location>
</feature>
<accession>H6L5A9</accession>
<dbReference type="STRING" id="984262.SGRA_1288"/>
<dbReference type="KEGG" id="sgn:SGRA_1288"/>
<dbReference type="EMBL" id="CP002831">
    <property type="protein sequence ID" value="AFC24023.1"/>
    <property type="molecule type" value="Genomic_DNA"/>
</dbReference>
<dbReference type="eggNOG" id="COG1309">
    <property type="taxonomic scope" value="Bacteria"/>
</dbReference>
<dbReference type="GO" id="GO:0003677">
    <property type="term" value="F:DNA binding"/>
    <property type="evidence" value="ECO:0007669"/>
    <property type="project" value="UniProtKB-UniRule"/>
</dbReference>
<dbReference type="InterPro" id="IPR001647">
    <property type="entry name" value="HTH_TetR"/>
</dbReference>
<evidence type="ECO:0000256" key="2">
    <source>
        <dbReference type="PROSITE-ProRule" id="PRU00335"/>
    </source>
</evidence>